<proteinExistence type="predicted"/>
<comment type="caution">
    <text evidence="2">The sequence shown here is derived from an EMBL/GenBank/DDBJ whole genome shotgun (WGS) entry which is preliminary data.</text>
</comment>
<keyword evidence="3" id="KW-1185">Reference proteome</keyword>
<evidence type="ECO:0000256" key="1">
    <source>
        <dbReference type="SAM" id="MobiDB-lite"/>
    </source>
</evidence>
<protein>
    <recommendedName>
        <fullName evidence="4">AMP-activated protein kinase glycogen-binding domain-containing protein</fullName>
    </recommendedName>
</protein>
<dbReference type="EMBL" id="JAPMOS010000107">
    <property type="protein sequence ID" value="KAJ4455462.1"/>
    <property type="molecule type" value="Genomic_DNA"/>
</dbReference>
<accession>A0ABQ8UCT1</accession>
<evidence type="ECO:0000313" key="2">
    <source>
        <dbReference type="EMBL" id="KAJ4455462.1"/>
    </source>
</evidence>
<name>A0ABQ8UCT1_9EUKA</name>
<reference evidence="2" key="1">
    <citation type="journal article" date="2022" name="bioRxiv">
        <title>Genomics of Preaxostyla Flagellates Illuminates Evolutionary Transitions and the Path Towards Mitochondrial Loss.</title>
        <authorList>
            <person name="Novak L.V.F."/>
            <person name="Treitli S.C."/>
            <person name="Pyrih J."/>
            <person name="Halakuc P."/>
            <person name="Pipaliya S.V."/>
            <person name="Vacek V."/>
            <person name="Brzon O."/>
            <person name="Soukal P."/>
            <person name="Eme L."/>
            <person name="Dacks J.B."/>
            <person name="Karnkowska A."/>
            <person name="Elias M."/>
            <person name="Hampl V."/>
        </authorList>
    </citation>
    <scope>NUCLEOTIDE SEQUENCE</scope>
    <source>
        <strain evidence="2">RCP-MX</strain>
    </source>
</reference>
<evidence type="ECO:0000313" key="3">
    <source>
        <dbReference type="Proteomes" id="UP001141327"/>
    </source>
</evidence>
<dbReference type="Proteomes" id="UP001141327">
    <property type="component" value="Unassembled WGS sequence"/>
</dbReference>
<organism evidence="2 3">
    <name type="scientific">Paratrimastix pyriformis</name>
    <dbReference type="NCBI Taxonomy" id="342808"/>
    <lineage>
        <taxon>Eukaryota</taxon>
        <taxon>Metamonada</taxon>
        <taxon>Preaxostyla</taxon>
        <taxon>Paratrimastigidae</taxon>
        <taxon>Paratrimastix</taxon>
    </lineage>
</organism>
<feature type="region of interest" description="Disordered" evidence="1">
    <location>
        <begin position="18"/>
        <end position="40"/>
    </location>
</feature>
<sequence length="307" mass="34540">MQTAGFFLGLFEEAETEPIQKPSEQVGPAQIAGTVGPQHENNPVQLPVTFHWTFAPLSARVALLGLENQGPVELSWYPEKKEFKTTKLLGVGNYRLTFQVNEGLWSCHDDLSLSSSEKQQDNLQVEVFEPDGHINLREMALEHPREEKEETLQARECPLPSKLGFPEMCDILSSTICRKAGMTSEVIQLIKDLYHRRHSIQVKMTFNVTITLHDGKGEEERSFYSLWKQLRGTLAVRRAPPGGLNLVLEANGYRILDSNGAQEGQELDWQTSQAFIITLLRLQITLADPRASEGADTDVLILMKVRC</sequence>
<gene>
    <name evidence="2" type="ORF">PAPYR_9610</name>
</gene>
<evidence type="ECO:0008006" key="4">
    <source>
        <dbReference type="Google" id="ProtNLM"/>
    </source>
</evidence>